<dbReference type="PRINTS" id="PR00406">
    <property type="entry name" value="CYTB5RDTASE"/>
</dbReference>
<dbReference type="PROSITE" id="PS51384">
    <property type="entry name" value="FAD_FR"/>
    <property type="match status" value="1"/>
</dbReference>
<evidence type="ECO:0000256" key="1">
    <source>
        <dbReference type="ARBA" id="ARBA00001974"/>
    </source>
</evidence>
<comment type="similarity">
    <text evidence="3 10">Belongs to the flavoprotein pyridine nucleotide cytochrome reductase family.</text>
</comment>
<dbReference type="Proteomes" id="UP001497512">
    <property type="component" value="Chromosome 5"/>
</dbReference>
<comment type="subcellular location">
    <subcellularLocation>
        <location evidence="2">Mitochondrion</location>
    </subcellularLocation>
</comment>
<dbReference type="InterPro" id="IPR017938">
    <property type="entry name" value="Riboflavin_synthase-like_b-brl"/>
</dbReference>
<dbReference type="Pfam" id="PF00175">
    <property type="entry name" value="NAD_binding_1"/>
    <property type="match status" value="1"/>
</dbReference>
<evidence type="ECO:0000256" key="6">
    <source>
        <dbReference type="ARBA" id="ARBA00023002"/>
    </source>
</evidence>
<sequence>MQQHHQQHDSSSSSMASLEEAINRKELQFAAICALVGIAALYVAVPRSSEPAIHSKRSKDFALNPKQWVNFTLQESHPLTHNTRIYRFTFDPNAKLGLPVASCLLTRAVLTTTGSGRSYSIIRPYTPISDPNAKGYCDLMVKFYPEGKMSRHIAQLKPGDTLEVNGPVTKLPYKANMKRHLGMIAGGTGITPMLQIIDAILSNPNDYTQLSLLYANLSPENILLKDNLDALAHAHPNFKVFYMVDIAATDWTGGLGRINKDVIMKGLPHPSRDTLILVSGPPGLVEHVCGDKEDENSQGELAGLLKEIGYKMEQVYKF</sequence>
<evidence type="ECO:0000259" key="11">
    <source>
        <dbReference type="PROSITE" id="PS51384"/>
    </source>
</evidence>
<dbReference type="InterPro" id="IPR039261">
    <property type="entry name" value="FNR_nucleotide-bd"/>
</dbReference>
<dbReference type="InterPro" id="IPR008333">
    <property type="entry name" value="Cbr1-like_FAD-bd_dom"/>
</dbReference>
<keyword evidence="6 10" id="KW-0560">Oxidoreductase</keyword>
<evidence type="ECO:0000313" key="12">
    <source>
        <dbReference type="EMBL" id="CAK9225501.1"/>
    </source>
</evidence>
<evidence type="ECO:0000256" key="7">
    <source>
        <dbReference type="ARBA" id="ARBA00023027"/>
    </source>
</evidence>
<keyword evidence="7 10" id="KW-0520">NAD</keyword>
<comment type="catalytic activity">
    <reaction evidence="9 10">
        <text>2 Fe(III)-[cytochrome b5] + NADH = 2 Fe(II)-[cytochrome b5] + NAD(+) + H(+)</text>
        <dbReference type="Rhea" id="RHEA:46680"/>
        <dbReference type="Rhea" id="RHEA-COMP:10438"/>
        <dbReference type="Rhea" id="RHEA-COMP:10439"/>
        <dbReference type="ChEBI" id="CHEBI:15378"/>
        <dbReference type="ChEBI" id="CHEBI:29033"/>
        <dbReference type="ChEBI" id="CHEBI:29034"/>
        <dbReference type="ChEBI" id="CHEBI:57540"/>
        <dbReference type="ChEBI" id="CHEBI:57945"/>
        <dbReference type="EC" id="1.6.2.2"/>
    </reaction>
</comment>
<dbReference type="InterPro" id="IPR001834">
    <property type="entry name" value="CBR-like"/>
</dbReference>
<evidence type="ECO:0000256" key="2">
    <source>
        <dbReference type="ARBA" id="ARBA00004173"/>
    </source>
</evidence>
<dbReference type="CDD" id="cd06183">
    <property type="entry name" value="cyt_b5_reduct_like"/>
    <property type="match status" value="1"/>
</dbReference>
<keyword evidence="5 10" id="KW-0274">FAD</keyword>
<evidence type="ECO:0000256" key="10">
    <source>
        <dbReference type="RuleBase" id="RU361226"/>
    </source>
</evidence>
<proteinExistence type="inferred from homology"/>
<feature type="domain" description="FAD-binding FR-type" evidence="11">
    <location>
        <begin position="66"/>
        <end position="174"/>
    </location>
</feature>
<dbReference type="PANTHER" id="PTHR19370:SF171">
    <property type="entry name" value="NADH-CYTOCHROME B5 REDUCTASE 2"/>
    <property type="match status" value="1"/>
</dbReference>
<accession>A0ABP0UM83</accession>
<evidence type="ECO:0000256" key="9">
    <source>
        <dbReference type="ARBA" id="ARBA00047682"/>
    </source>
</evidence>
<dbReference type="EC" id="1.6.2.2" evidence="10"/>
<dbReference type="InterPro" id="IPR001709">
    <property type="entry name" value="Flavoprot_Pyr_Nucl_cyt_Rdtase"/>
</dbReference>
<name>A0ABP0UM83_9BRYO</name>
<evidence type="ECO:0000313" key="13">
    <source>
        <dbReference type="Proteomes" id="UP001497512"/>
    </source>
</evidence>
<keyword evidence="13" id="KW-1185">Reference proteome</keyword>
<dbReference type="Gene3D" id="3.40.50.80">
    <property type="entry name" value="Nucleotide-binding domain of ferredoxin-NADP reductase (FNR) module"/>
    <property type="match status" value="1"/>
</dbReference>
<evidence type="ECO:0000256" key="3">
    <source>
        <dbReference type="ARBA" id="ARBA00006105"/>
    </source>
</evidence>
<comment type="cofactor">
    <cofactor evidence="1 10">
        <name>FAD</name>
        <dbReference type="ChEBI" id="CHEBI:57692"/>
    </cofactor>
</comment>
<evidence type="ECO:0000256" key="4">
    <source>
        <dbReference type="ARBA" id="ARBA00022630"/>
    </source>
</evidence>
<dbReference type="InterPro" id="IPR017927">
    <property type="entry name" value="FAD-bd_FR_type"/>
</dbReference>
<dbReference type="SUPFAM" id="SSF63380">
    <property type="entry name" value="Riboflavin synthase domain-like"/>
    <property type="match status" value="1"/>
</dbReference>
<dbReference type="SUPFAM" id="SSF52343">
    <property type="entry name" value="Ferredoxin reductase-like, C-terminal NADP-linked domain"/>
    <property type="match status" value="1"/>
</dbReference>
<evidence type="ECO:0000256" key="8">
    <source>
        <dbReference type="ARBA" id="ARBA00023128"/>
    </source>
</evidence>
<dbReference type="InterPro" id="IPR001433">
    <property type="entry name" value="OxRdtase_FAD/NAD-bd"/>
</dbReference>
<keyword evidence="4 10" id="KW-0285">Flavoprotein</keyword>
<dbReference type="Pfam" id="PF00970">
    <property type="entry name" value="FAD_binding_6"/>
    <property type="match status" value="1"/>
</dbReference>
<keyword evidence="8" id="KW-0496">Mitochondrion</keyword>
<protein>
    <recommendedName>
        <fullName evidence="10">NADH-cytochrome b5 reductase</fullName>
        <ecNumber evidence="10">1.6.2.2</ecNumber>
    </recommendedName>
</protein>
<dbReference type="PRINTS" id="PR00371">
    <property type="entry name" value="FPNCR"/>
</dbReference>
<reference evidence="12" key="1">
    <citation type="submission" date="2024-02" db="EMBL/GenBank/DDBJ databases">
        <authorList>
            <consortium name="ELIXIR-Norway"/>
            <consortium name="Elixir Norway"/>
        </authorList>
    </citation>
    <scope>NUCLEOTIDE SEQUENCE</scope>
</reference>
<dbReference type="PANTHER" id="PTHR19370">
    <property type="entry name" value="NADH-CYTOCHROME B5 REDUCTASE"/>
    <property type="match status" value="1"/>
</dbReference>
<evidence type="ECO:0000256" key="5">
    <source>
        <dbReference type="ARBA" id="ARBA00022827"/>
    </source>
</evidence>
<organism evidence="12 13">
    <name type="scientific">Sphagnum troendelagicum</name>
    <dbReference type="NCBI Taxonomy" id="128251"/>
    <lineage>
        <taxon>Eukaryota</taxon>
        <taxon>Viridiplantae</taxon>
        <taxon>Streptophyta</taxon>
        <taxon>Embryophyta</taxon>
        <taxon>Bryophyta</taxon>
        <taxon>Sphagnophytina</taxon>
        <taxon>Sphagnopsida</taxon>
        <taxon>Sphagnales</taxon>
        <taxon>Sphagnaceae</taxon>
        <taxon>Sphagnum</taxon>
    </lineage>
</organism>
<dbReference type="EMBL" id="OZ019897">
    <property type="protein sequence ID" value="CAK9225501.1"/>
    <property type="molecule type" value="Genomic_DNA"/>
</dbReference>
<gene>
    <name evidence="12" type="ORF">CSSPTR1EN2_LOCUS17615</name>
</gene>
<dbReference type="Gene3D" id="2.40.30.10">
    <property type="entry name" value="Translation factors"/>
    <property type="match status" value="1"/>
</dbReference>